<dbReference type="KEGG" id="trb:HB776_00730"/>
<dbReference type="InterPro" id="IPR024719">
    <property type="entry name" value="HpaB/PvcC/4-BUDH_C"/>
</dbReference>
<evidence type="ECO:0000256" key="2">
    <source>
        <dbReference type="ARBA" id="ARBA00022827"/>
    </source>
</evidence>
<dbReference type="GO" id="GO:0016627">
    <property type="term" value="F:oxidoreductase activity, acting on the CH-CH group of donors"/>
    <property type="evidence" value="ECO:0007669"/>
    <property type="project" value="InterPro"/>
</dbReference>
<evidence type="ECO:0000256" key="3">
    <source>
        <dbReference type="ARBA" id="ARBA00023002"/>
    </source>
</evidence>
<dbReference type="InterPro" id="IPR036250">
    <property type="entry name" value="AcylCo_DH-like_C"/>
</dbReference>
<dbReference type="InterPro" id="IPR009100">
    <property type="entry name" value="AcylCoA_DH/oxidase_NM_dom_sf"/>
</dbReference>
<dbReference type="SUPFAM" id="SSF47203">
    <property type="entry name" value="Acyl-CoA dehydrogenase C-terminal domain-like"/>
    <property type="match status" value="1"/>
</dbReference>
<dbReference type="GO" id="GO:0004497">
    <property type="term" value="F:monooxygenase activity"/>
    <property type="evidence" value="ECO:0007669"/>
    <property type="project" value="UniProtKB-KW"/>
</dbReference>
<feature type="domain" description="HpaB/PvcC/4-BUDH C-terminal" evidence="5">
    <location>
        <begin position="292"/>
        <end position="490"/>
    </location>
</feature>
<dbReference type="InterPro" id="IPR046373">
    <property type="entry name" value="Acyl-CoA_Oxase/DH_mid-dom_sf"/>
</dbReference>
<evidence type="ECO:0000256" key="1">
    <source>
        <dbReference type="ARBA" id="ARBA00022630"/>
    </source>
</evidence>
<evidence type="ECO:0000259" key="5">
    <source>
        <dbReference type="Pfam" id="PF03241"/>
    </source>
</evidence>
<dbReference type="Gene3D" id="2.40.110.10">
    <property type="entry name" value="Butyryl-CoA Dehydrogenase, subunit A, domain 2"/>
    <property type="match status" value="1"/>
</dbReference>
<dbReference type="EMBL" id="CP050292">
    <property type="protein sequence ID" value="QND69928.1"/>
    <property type="molecule type" value="Genomic_DNA"/>
</dbReference>
<dbReference type="PIRSF" id="PIRSF000331">
    <property type="entry name" value="HpaA_HpaB"/>
    <property type="match status" value="1"/>
</dbReference>
<feature type="binding site" evidence="4">
    <location>
        <position position="204"/>
    </location>
    <ligand>
        <name>FAD</name>
        <dbReference type="ChEBI" id="CHEBI:57692"/>
    </ligand>
</feature>
<protein>
    <submittedName>
        <fullName evidence="7">4-hydroxyphenylacetate 3-monooxygenase</fullName>
    </submittedName>
</protein>
<keyword evidence="1" id="KW-0285">Flavoprotein</keyword>
<dbReference type="PANTHER" id="PTHR36117:SF3">
    <property type="entry name" value="4-HYDROXYPHENYLACETATE 3-MONOOXYGENASE-RELATED"/>
    <property type="match status" value="1"/>
</dbReference>
<feature type="domain" description="HpaB/PvcC/4-BUDH N-terminal" evidence="6">
    <location>
        <begin position="18"/>
        <end position="285"/>
    </location>
</feature>
<reference evidence="8" key="1">
    <citation type="journal article" date="2020" name="Mol. Plant Microbe">
        <title>Rhizobial microsymbionts of the narrowly endemic Oxytropis species growing in Kamchatka are characterized by significant genetic diversity and possess a set of genes that are associated with T3SS and T6SS secretion systems and can affect the development of symbiosis.</title>
        <authorList>
            <person name="Safronova V."/>
            <person name="Guro P."/>
            <person name="Sazanova A."/>
            <person name="Kuznetsova I."/>
            <person name="Belimov A."/>
            <person name="Yakubov V."/>
            <person name="Chirak E."/>
            <person name="Afonin A."/>
            <person name="Gogolev Y."/>
            <person name="Andronov E."/>
            <person name="Tikhonovich I."/>
        </authorList>
    </citation>
    <scope>NUCLEOTIDE SEQUENCE [LARGE SCALE GENOMIC DNA]</scope>
    <source>
        <strain evidence="8">581</strain>
    </source>
</reference>
<dbReference type="InterPro" id="IPR004925">
    <property type="entry name" value="HpaB/PvcC/4-BUDH"/>
</dbReference>
<dbReference type="InterPro" id="IPR024674">
    <property type="entry name" value="HpaB/PvcC/4-BUDH_N"/>
</dbReference>
<dbReference type="Gene3D" id="1.10.3140.10">
    <property type="entry name" value="4-hydroxybutyryl-coa dehydratase, domain 1"/>
    <property type="match status" value="1"/>
</dbReference>
<feature type="binding site" evidence="4">
    <location>
        <begin position="165"/>
        <end position="168"/>
    </location>
    <ligand>
        <name>FAD</name>
        <dbReference type="ChEBI" id="CHEBI:57692"/>
    </ligand>
</feature>
<keyword evidence="7" id="KW-0503">Monooxygenase</keyword>
<dbReference type="Proteomes" id="UP000515291">
    <property type="component" value="Chromosome"/>
</dbReference>
<dbReference type="AlphaFoldDB" id="A0A7G6TT46"/>
<dbReference type="SUPFAM" id="SSF56645">
    <property type="entry name" value="Acyl-CoA dehydrogenase NM domain-like"/>
    <property type="match status" value="1"/>
</dbReference>
<evidence type="ECO:0000256" key="4">
    <source>
        <dbReference type="PIRSR" id="PIRSR000331-2"/>
    </source>
</evidence>
<evidence type="ECO:0000313" key="8">
    <source>
        <dbReference type="Proteomes" id="UP000515291"/>
    </source>
</evidence>
<evidence type="ECO:0000313" key="7">
    <source>
        <dbReference type="EMBL" id="QND69928.1"/>
    </source>
</evidence>
<dbReference type="PANTHER" id="PTHR36117">
    <property type="entry name" value="4-HYDROXYPHENYLACETATE 3-MONOOXYGENASE-RELATED"/>
    <property type="match status" value="1"/>
</dbReference>
<sequence>MNKAFGSGAAAVAGVKNGAEHVAAVRDGRAVYLDGKKVDDVSTHPAYRHAVASAGALYDYQADPANIERMTFDIGGGRRVNRAWQLPTSYAELVERRKALVEWAELSGGFLGRSPDHVASSMSGMMMGIEVFDNYDPKRAQAFRDWYDYARKSDLFLTYVINNVQGDRSKAFGDQGKNAQDMVARIVDEDASGITIRGAKLFATSAIMANEIFVGSGQPLRPGEEHLAFSCALPMGTKGLKMLSRKSFEAHAPNEYDNPLAYRYDENDALVFFDDVKVPWERVFLLGNTDMCRAQLHDTPAHVYQNYQAQIRLSVKLRFLVGLARGIAKTIGTINFPPVMETLGKLASQAALIEGMVLGMEAGGAMRGDYFLPNKHLLYAAQVQSQEMYPQIISAIRELAGGALLMLPSSVDDFSNPEIADIIGLTQISPAMSGQDRVKLLKLTWDAVGSEFASRHLQYEMFYAGAQFVTRGHSYRTYDWERAAGMAEKMTAKYDLPEFGAE</sequence>
<dbReference type="Pfam" id="PF03241">
    <property type="entry name" value="HpaB"/>
    <property type="match status" value="1"/>
</dbReference>
<organism evidence="7 8">
    <name type="scientific">Tardiphaga robiniae</name>
    <dbReference type="NCBI Taxonomy" id="943830"/>
    <lineage>
        <taxon>Bacteria</taxon>
        <taxon>Pseudomonadati</taxon>
        <taxon>Pseudomonadota</taxon>
        <taxon>Alphaproteobacteria</taxon>
        <taxon>Hyphomicrobiales</taxon>
        <taxon>Nitrobacteraceae</taxon>
        <taxon>Tardiphaga</taxon>
    </lineage>
</organism>
<gene>
    <name evidence="7" type="ORF">HB776_00730</name>
</gene>
<dbReference type="RefSeq" id="WP_184514323.1">
    <property type="nucleotide sequence ID" value="NZ_CP050292.1"/>
</dbReference>
<evidence type="ECO:0000259" key="6">
    <source>
        <dbReference type="Pfam" id="PF11794"/>
    </source>
</evidence>
<dbReference type="Gene3D" id="1.20.140.10">
    <property type="entry name" value="Butyryl-CoA Dehydrogenase, subunit A, domain 3"/>
    <property type="match status" value="1"/>
</dbReference>
<keyword evidence="3" id="KW-0560">Oxidoreductase</keyword>
<accession>A0A7G6TT46</accession>
<dbReference type="Pfam" id="PF11794">
    <property type="entry name" value="HpaB_N"/>
    <property type="match status" value="1"/>
</dbReference>
<name>A0A7G6TT46_9BRAD</name>
<keyword evidence="2 4" id="KW-0274">FAD</keyword>
<proteinExistence type="predicted"/>